<name>A0A178INL3_9BACT</name>
<dbReference type="InterPro" id="IPR012902">
    <property type="entry name" value="N_methyl_site"/>
</dbReference>
<gene>
    <name evidence="2" type="ORF">AW736_06370</name>
</gene>
<sequence length="225" mass="24969">MKKKPAPRLHSLRSRRAFTLLEILVAVAIAALVFVGMNMLVLSMGELWGRNSDLRLFELHTRNVTRFVERELARAVLPPAVLSTATAPAVKEVRLPTGATEELLTCEFSGGSRLCAWPQRPLPNVVCSLAVRDGAGLVLLWHSRLEINFADDAPRETVISPLVTAMSYLYYDTEFKNWKTETTFQKDANGAGLVPQRLKFTFAYSGRTIETVVNLPSLGQGQPML</sequence>
<dbReference type="AlphaFoldDB" id="A0A178INL3"/>
<dbReference type="STRING" id="1184151.AW736_06370"/>
<comment type="caution">
    <text evidence="2">The sequence shown here is derived from an EMBL/GenBank/DDBJ whole genome shotgun (WGS) entry which is preliminary data.</text>
</comment>
<feature type="transmembrane region" description="Helical" evidence="1">
    <location>
        <begin position="20"/>
        <end position="42"/>
    </location>
</feature>
<evidence type="ECO:0008006" key="4">
    <source>
        <dbReference type="Google" id="ProtNLM"/>
    </source>
</evidence>
<dbReference type="OrthoDB" id="192898at2"/>
<dbReference type="Proteomes" id="UP000078486">
    <property type="component" value="Unassembled WGS sequence"/>
</dbReference>
<dbReference type="EMBL" id="LRRQ01000048">
    <property type="protein sequence ID" value="OAM90805.1"/>
    <property type="molecule type" value="Genomic_DNA"/>
</dbReference>
<keyword evidence="1" id="KW-0472">Membrane</keyword>
<keyword evidence="1" id="KW-0812">Transmembrane</keyword>
<organism evidence="2 3">
    <name type="scientific">Termitidicoccus mucosus</name>
    <dbReference type="NCBI Taxonomy" id="1184151"/>
    <lineage>
        <taxon>Bacteria</taxon>
        <taxon>Pseudomonadati</taxon>
        <taxon>Verrucomicrobiota</taxon>
        <taxon>Opitutia</taxon>
        <taxon>Opitutales</taxon>
        <taxon>Opitutaceae</taxon>
        <taxon>Termitidicoccus</taxon>
    </lineage>
</organism>
<evidence type="ECO:0000256" key="1">
    <source>
        <dbReference type="SAM" id="Phobius"/>
    </source>
</evidence>
<dbReference type="RefSeq" id="WP_084441948.1">
    <property type="nucleotide sequence ID" value="NZ_CP109796.1"/>
</dbReference>
<evidence type="ECO:0000313" key="3">
    <source>
        <dbReference type="Proteomes" id="UP000078486"/>
    </source>
</evidence>
<keyword evidence="3" id="KW-1185">Reference proteome</keyword>
<protein>
    <recommendedName>
        <fullName evidence="4">Prepilin-type N-terminal cleavage/methylation domain-containing protein</fullName>
    </recommendedName>
</protein>
<dbReference type="NCBIfam" id="TIGR02532">
    <property type="entry name" value="IV_pilin_GFxxxE"/>
    <property type="match status" value="1"/>
</dbReference>
<accession>A0A178INL3</accession>
<evidence type="ECO:0000313" key="2">
    <source>
        <dbReference type="EMBL" id="OAM90805.1"/>
    </source>
</evidence>
<proteinExistence type="predicted"/>
<keyword evidence="1" id="KW-1133">Transmembrane helix</keyword>
<dbReference type="Pfam" id="PF07963">
    <property type="entry name" value="N_methyl"/>
    <property type="match status" value="1"/>
</dbReference>
<reference evidence="2 3" key="1">
    <citation type="submission" date="2016-01" db="EMBL/GenBank/DDBJ databases">
        <title>High potential of lignocellulose degradation of a new Verrucomicrobia species.</title>
        <authorList>
            <person name="Wang Y."/>
            <person name="Shi Y."/>
            <person name="Qiu Z."/>
            <person name="Liu S."/>
            <person name="Yang H."/>
        </authorList>
    </citation>
    <scope>NUCLEOTIDE SEQUENCE [LARGE SCALE GENOMIC DNA]</scope>
    <source>
        <strain evidence="2 3">TSB47</strain>
    </source>
</reference>